<dbReference type="PROSITE" id="PS50110">
    <property type="entry name" value="RESPONSE_REGULATORY"/>
    <property type="match status" value="1"/>
</dbReference>
<dbReference type="InterPro" id="IPR013655">
    <property type="entry name" value="PAS_fold_3"/>
</dbReference>
<feature type="domain" description="PAS" evidence="12">
    <location>
        <begin position="367"/>
        <end position="418"/>
    </location>
</feature>
<dbReference type="Pfam" id="PF00072">
    <property type="entry name" value="Response_reg"/>
    <property type="match status" value="1"/>
</dbReference>
<dbReference type="Gene3D" id="3.30.450.20">
    <property type="entry name" value="PAS domain"/>
    <property type="match status" value="4"/>
</dbReference>
<dbReference type="SMART" id="SM00065">
    <property type="entry name" value="GAF"/>
    <property type="match status" value="1"/>
</dbReference>
<dbReference type="InterPro" id="IPR036097">
    <property type="entry name" value="HisK_dim/P_sf"/>
</dbReference>
<evidence type="ECO:0000313" key="15">
    <source>
        <dbReference type="Proteomes" id="UP001301388"/>
    </source>
</evidence>
<dbReference type="SMART" id="SM00388">
    <property type="entry name" value="HisKA"/>
    <property type="match status" value="1"/>
</dbReference>
<dbReference type="SMART" id="SM00448">
    <property type="entry name" value="REC"/>
    <property type="match status" value="1"/>
</dbReference>
<evidence type="ECO:0000259" key="10">
    <source>
        <dbReference type="PROSITE" id="PS50109"/>
    </source>
</evidence>
<dbReference type="SUPFAM" id="SSF55785">
    <property type="entry name" value="PYP-like sensor domain (PAS domain)"/>
    <property type="match status" value="4"/>
</dbReference>
<dbReference type="RefSeq" id="WP_323261508.1">
    <property type="nucleotide sequence ID" value="NZ_JAYGIE010000044.1"/>
</dbReference>
<name>A0ABU5THV4_9CYAN</name>
<organism evidence="14 15">
    <name type="scientific">Pseudanabaena galeata UHCC 0370</name>
    <dbReference type="NCBI Taxonomy" id="3110310"/>
    <lineage>
        <taxon>Bacteria</taxon>
        <taxon>Bacillati</taxon>
        <taxon>Cyanobacteriota</taxon>
        <taxon>Cyanophyceae</taxon>
        <taxon>Pseudanabaenales</taxon>
        <taxon>Pseudanabaenaceae</taxon>
        <taxon>Pseudanabaena</taxon>
    </lineage>
</organism>
<dbReference type="InterPro" id="IPR036890">
    <property type="entry name" value="HATPase_C_sf"/>
</dbReference>
<dbReference type="Gene3D" id="3.30.450.40">
    <property type="match status" value="1"/>
</dbReference>
<accession>A0ABU5THV4</accession>
<evidence type="ECO:0000256" key="7">
    <source>
        <dbReference type="PROSITE-ProRule" id="PRU00169"/>
    </source>
</evidence>
<dbReference type="InterPro" id="IPR013767">
    <property type="entry name" value="PAS_fold"/>
</dbReference>
<dbReference type="SUPFAM" id="SSF52172">
    <property type="entry name" value="CheY-like"/>
    <property type="match status" value="1"/>
</dbReference>
<dbReference type="Pfam" id="PF08447">
    <property type="entry name" value="PAS_3"/>
    <property type="match status" value="1"/>
</dbReference>
<feature type="transmembrane region" description="Helical" evidence="9">
    <location>
        <begin position="319"/>
        <end position="339"/>
    </location>
</feature>
<dbReference type="InterPro" id="IPR035965">
    <property type="entry name" value="PAS-like_dom_sf"/>
</dbReference>
<dbReference type="Pfam" id="PF00512">
    <property type="entry name" value="HisKA"/>
    <property type="match status" value="1"/>
</dbReference>
<dbReference type="PROSITE" id="PS50113">
    <property type="entry name" value="PAC"/>
    <property type="match status" value="3"/>
</dbReference>
<dbReference type="InterPro" id="IPR001610">
    <property type="entry name" value="PAC"/>
</dbReference>
<protein>
    <recommendedName>
        <fullName evidence="2">histidine kinase</fullName>
        <ecNumber evidence="2">2.7.13.3</ecNumber>
    </recommendedName>
</protein>
<comment type="caution">
    <text evidence="14">The sequence shown here is derived from an EMBL/GenBank/DDBJ whole genome shotgun (WGS) entry which is preliminary data.</text>
</comment>
<dbReference type="CDD" id="cd00130">
    <property type="entry name" value="PAS"/>
    <property type="match status" value="3"/>
</dbReference>
<dbReference type="PROSITE" id="PS50109">
    <property type="entry name" value="HIS_KIN"/>
    <property type="match status" value="1"/>
</dbReference>
<feature type="domain" description="PAC" evidence="13">
    <location>
        <begin position="744"/>
        <end position="796"/>
    </location>
</feature>
<keyword evidence="9" id="KW-0812">Transmembrane</keyword>
<reference evidence="14 15" key="1">
    <citation type="submission" date="2023-12" db="EMBL/GenBank/DDBJ databases">
        <title>Baltic Sea Cyanobacteria.</title>
        <authorList>
            <person name="Delbaje E."/>
            <person name="Fewer D.P."/>
            <person name="Shishido T.K."/>
        </authorList>
    </citation>
    <scope>NUCLEOTIDE SEQUENCE [LARGE SCALE GENOMIC DNA]</scope>
    <source>
        <strain evidence="14 15">UHCC 0370</strain>
    </source>
</reference>
<comment type="catalytic activity">
    <reaction evidence="1">
        <text>ATP + protein L-histidine = ADP + protein N-phospho-L-histidine.</text>
        <dbReference type="EC" id="2.7.13.3"/>
    </reaction>
</comment>
<feature type="domain" description="PAS" evidence="12">
    <location>
        <begin position="925"/>
        <end position="967"/>
    </location>
</feature>
<dbReference type="Pfam" id="PF02518">
    <property type="entry name" value="HATPase_c"/>
    <property type="match status" value="1"/>
</dbReference>
<evidence type="ECO:0000259" key="13">
    <source>
        <dbReference type="PROSITE" id="PS50113"/>
    </source>
</evidence>
<dbReference type="SMART" id="SM00086">
    <property type="entry name" value="PAC"/>
    <property type="match status" value="4"/>
</dbReference>
<dbReference type="SMART" id="SM00387">
    <property type="entry name" value="HATPase_c"/>
    <property type="match status" value="1"/>
</dbReference>
<keyword evidence="9" id="KW-0472">Membrane</keyword>
<keyword evidence="4" id="KW-0808">Transferase</keyword>
<evidence type="ECO:0000256" key="3">
    <source>
        <dbReference type="ARBA" id="ARBA00022553"/>
    </source>
</evidence>
<feature type="transmembrane region" description="Helical" evidence="9">
    <location>
        <begin position="23"/>
        <end position="45"/>
    </location>
</feature>
<keyword evidence="6" id="KW-0902">Two-component regulatory system</keyword>
<dbReference type="InterPro" id="IPR011006">
    <property type="entry name" value="CheY-like_superfamily"/>
</dbReference>
<dbReference type="Proteomes" id="UP001301388">
    <property type="component" value="Unassembled WGS sequence"/>
</dbReference>
<keyword evidence="3 7" id="KW-0597">Phosphoprotein</keyword>
<evidence type="ECO:0000256" key="4">
    <source>
        <dbReference type="ARBA" id="ARBA00022679"/>
    </source>
</evidence>
<dbReference type="SUPFAM" id="SSF55781">
    <property type="entry name" value="GAF domain-like"/>
    <property type="match status" value="1"/>
</dbReference>
<feature type="domain" description="PAC" evidence="13">
    <location>
        <begin position="1000"/>
        <end position="1052"/>
    </location>
</feature>
<dbReference type="SUPFAM" id="SSF55874">
    <property type="entry name" value="ATPase domain of HSP90 chaperone/DNA topoisomerase II/histidine kinase"/>
    <property type="match status" value="1"/>
</dbReference>
<dbReference type="NCBIfam" id="TIGR00229">
    <property type="entry name" value="sensory_box"/>
    <property type="match status" value="4"/>
</dbReference>
<dbReference type="PRINTS" id="PR00344">
    <property type="entry name" value="BCTRLSENSOR"/>
</dbReference>
<dbReference type="InterPro" id="IPR004358">
    <property type="entry name" value="Sig_transdc_His_kin-like_C"/>
</dbReference>
<feature type="domain" description="Histidine kinase" evidence="10">
    <location>
        <begin position="1070"/>
        <end position="1301"/>
    </location>
</feature>
<feature type="domain" description="PAS" evidence="12">
    <location>
        <begin position="697"/>
        <end position="740"/>
    </location>
</feature>
<dbReference type="InterPro" id="IPR003661">
    <property type="entry name" value="HisK_dim/P_dom"/>
</dbReference>
<feature type="coiled-coil region" evidence="8">
    <location>
        <begin position="1043"/>
        <end position="1070"/>
    </location>
</feature>
<dbReference type="EMBL" id="JAYGIE010000044">
    <property type="protein sequence ID" value="MEA5477910.1"/>
    <property type="molecule type" value="Genomic_DNA"/>
</dbReference>
<dbReference type="CDD" id="cd00082">
    <property type="entry name" value="HisKA"/>
    <property type="match status" value="1"/>
</dbReference>
<dbReference type="Pfam" id="PF00989">
    <property type="entry name" value="PAS"/>
    <property type="match status" value="2"/>
</dbReference>
<dbReference type="CDD" id="cd16922">
    <property type="entry name" value="HATPase_EvgS-ArcB-TorS-like"/>
    <property type="match status" value="1"/>
</dbReference>
<keyword evidence="5" id="KW-0418">Kinase</keyword>
<sequence>MLDGLLKDEQKNHLKQISNTRNLFLGLAIAVVSILGGGIGSFYWFGQKITHNTKENLLAIAQLKANQIEQWINERQSDALIFTSRPSVISTLQAIERGIQDDNSQQQRLIMQQEAFKTRTEYGYHRIVLIDRAGRLVWQEGQPANLTELVTQTFQAKLRTPTKVNRVEFVDMHWQETSTGKMAVYGVLVPIYDQTNTLIGAAYLESDPTNYLFPLLRSWPTTSATAETFLVRQEGNLARYLNPLRHRDNAGLEFTRSLDQTGFLSVQAIKTTQKQKLLSRLSDYRNISVIGASQRIKNTPWVMVAKIDLSEADEPLQQLAIIVSSLTGLLIGIVFYVAYQIRRLGGLALQSLKQKAETEQALMVADNASRYLTAIETSIDGYAMLDRFGKFKEVNAALTAITDYSNEQLLERSIFDLVVTTDIEQNEFTSSWIAHQKTKICQQWKQRSGNLIDVQISISYFPQGEGLFFVFVQDITNQIKLQHQLERTTQLHRFLSRANEAIVRIREPQELLLKICEIASDYGKFRLVWIGIVNPETLIVETFAAAGEAINYIQEMQISIDPSLPTSLEPTGIAIRDNQIVVVNDYFTDPKTLPWHSQAQKHGISGSAAFPLVIDQQNVGAIVFYASEKNFFDDIVVNLLTELTEDVGLSLRLTDSEKRRAAAEREIQEHAFLFRSQFDVGVLGIAISSIDKRWLRVNHKLSEMLGYSETELCNMSWTEMTHTEDLASNLDKFQRLLNGEIDGYEMEKRFIRKDGSLVYTILNVSCYRNADRSVKFLISSFQDITTRKQAAIALQNSEERFRLAIVNAPFPIILYSRDNQPLQINRAWINQTGFTDCDITEITEWTDRFCQNYLPLLQPSQNHTSEHDSPTEVKEINITTYDGSTRVWQFNSAYLSSIIDSQQMIIGVATDITEQKIVAQALQESEERLSRAITDAPLPIIIHAEDGQIIQINRTWTEITGYTLAEIPTIGDWVAKVFRDNYQEILRKIQNLYEITEQCDDGEFEIFTKDGSRRIWNFATAPLGRIADGRRALISMAMDVTDRKANEIALKEAKQQAEEANQAKSTFLANMSHELRTPLNGILGYAQVFARDVNLTPKQKEGLEIISQCGKHLLSLISEILDLSKIEAHHLDLNPSVINFPKFLMSVAKICQIKAEEKSLLFNHEFSEDLPVNLLVDEQRLRQILLNLLGNAIKFTDHGMVTLRVEVVPVDINNPSKDDTTPHLTKILFAVIDTGKGIAPEHLDKIFQPFEQVGDFKKRPEGTGLGLSITQKLVFMMGGNLQVSSKINRGSSFWFSLDLAEIKTRQPIVSNSAIADSPNIIGYTGRRITILAVDDRWANRAVIKNLLEPLGFIVLEAENGYHGILMAKNNSVDVIIADLAMPEMNGIEMVRQLRQMPKFQNIPILALSASIVESEKIRSINAGCDDFLAKPIDLSIFLGKIQEYLHLSWIYNQSAPKQTSDTMAEQLLIIPPFTELAAILSALGVGDFEVIAQEAQRISQLDPQYQSFADRLLSLVQAFDEPNIFKLLQSRSDSYHV</sequence>
<dbReference type="Gene3D" id="1.10.287.130">
    <property type="match status" value="1"/>
</dbReference>
<keyword evidence="15" id="KW-1185">Reference proteome</keyword>
<gene>
    <name evidence="14" type="ORF">VB774_09790</name>
</gene>
<dbReference type="PANTHER" id="PTHR43047">
    <property type="entry name" value="TWO-COMPONENT HISTIDINE PROTEIN KINASE"/>
    <property type="match status" value="1"/>
</dbReference>
<dbReference type="CDD" id="cd17546">
    <property type="entry name" value="REC_hyHK_CKI1_RcsC-like"/>
    <property type="match status" value="1"/>
</dbReference>
<dbReference type="InterPro" id="IPR000014">
    <property type="entry name" value="PAS"/>
</dbReference>
<dbReference type="EC" id="2.7.13.3" evidence="2"/>
<keyword evidence="8" id="KW-0175">Coiled coil</keyword>
<dbReference type="InterPro" id="IPR003594">
    <property type="entry name" value="HATPase_dom"/>
</dbReference>
<dbReference type="InterPro" id="IPR000700">
    <property type="entry name" value="PAS-assoc_C"/>
</dbReference>
<evidence type="ECO:0000256" key="6">
    <source>
        <dbReference type="ARBA" id="ARBA00023012"/>
    </source>
</evidence>
<feature type="modified residue" description="4-aspartylphosphate" evidence="7">
    <location>
        <position position="1378"/>
    </location>
</feature>
<proteinExistence type="predicted"/>
<dbReference type="InterPro" id="IPR001789">
    <property type="entry name" value="Sig_transdc_resp-reg_receiver"/>
</dbReference>
<evidence type="ECO:0000256" key="1">
    <source>
        <dbReference type="ARBA" id="ARBA00000085"/>
    </source>
</evidence>
<dbReference type="InterPro" id="IPR029016">
    <property type="entry name" value="GAF-like_dom_sf"/>
</dbReference>
<dbReference type="PROSITE" id="PS50112">
    <property type="entry name" value="PAS"/>
    <property type="match status" value="3"/>
</dbReference>
<evidence type="ECO:0000259" key="12">
    <source>
        <dbReference type="PROSITE" id="PS50112"/>
    </source>
</evidence>
<evidence type="ECO:0000259" key="11">
    <source>
        <dbReference type="PROSITE" id="PS50110"/>
    </source>
</evidence>
<dbReference type="Gene3D" id="3.40.50.2300">
    <property type="match status" value="1"/>
</dbReference>
<evidence type="ECO:0000256" key="5">
    <source>
        <dbReference type="ARBA" id="ARBA00022777"/>
    </source>
</evidence>
<dbReference type="InterPro" id="IPR003018">
    <property type="entry name" value="GAF"/>
</dbReference>
<dbReference type="SMART" id="SM00091">
    <property type="entry name" value="PAS"/>
    <property type="match status" value="4"/>
</dbReference>
<feature type="domain" description="Response regulatory" evidence="11">
    <location>
        <begin position="1329"/>
        <end position="1445"/>
    </location>
</feature>
<dbReference type="Gene3D" id="3.30.565.10">
    <property type="entry name" value="Histidine kinase-like ATPase, C-terminal domain"/>
    <property type="match status" value="1"/>
</dbReference>
<dbReference type="SUPFAM" id="SSF47384">
    <property type="entry name" value="Homodimeric domain of signal transducing histidine kinase"/>
    <property type="match status" value="1"/>
</dbReference>
<evidence type="ECO:0000256" key="8">
    <source>
        <dbReference type="SAM" id="Coils"/>
    </source>
</evidence>
<evidence type="ECO:0000256" key="9">
    <source>
        <dbReference type="SAM" id="Phobius"/>
    </source>
</evidence>
<evidence type="ECO:0000313" key="14">
    <source>
        <dbReference type="EMBL" id="MEA5477910.1"/>
    </source>
</evidence>
<feature type="domain" description="PAC" evidence="13">
    <location>
        <begin position="872"/>
        <end position="924"/>
    </location>
</feature>
<evidence type="ECO:0000256" key="2">
    <source>
        <dbReference type="ARBA" id="ARBA00012438"/>
    </source>
</evidence>
<dbReference type="InterPro" id="IPR005467">
    <property type="entry name" value="His_kinase_dom"/>
</dbReference>
<keyword evidence="9" id="KW-1133">Transmembrane helix</keyword>
<dbReference type="Pfam" id="PF13185">
    <property type="entry name" value="GAF_2"/>
    <property type="match status" value="1"/>
</dbReference>